<dbReference type="Pfam" id="PF00701">
    <property type="entry name" value="DHDPS"/>
    <property type="match status" value="1"/>
</dbReference>
<dbReference type="InterPro" id="IPR002220">
    <property type="entry name" value="DapA-like"/>
</dbReference>
<keyword evidence="3" id="KW-1185">Reference proteome</keyword>
<protein>
    <submittedName>
        <fullName evidence="2">Dihydrodipicolinate synthase family protein</fullName>
    </submittedName>
</protein>
<comment type="caution">
    <text evidence="2">The sequence shown here is derived from an EMBL/GenBank/DDBJ whole genome shotgun (WGS) entry which is preliminary data.</text>
</comment>
<evidence type="ECO:0000313" key="2">
    <source>
        <dbReference type="EMBL" id="MEJ8640704.1"/>
    </source>
</evidence>
<dbReference type="EMBL" id="JBBKAM010000002">
    <property type="protein sequence ID" value="MEJ8640704.1"/>
    <property type="molecule type" value="Genomic_DNA"/>
</dbReference>
<accession>A0ABU8U023</accession>
<proteinExistence type="predicted"/>
<reference evidence="2 3" key="1">
    <citation type="submission" date="2024-03" db="EMBL/GenBank/DDBJ databases">
        <title>Novel Streptomyces species of biotechnological and ecological value are a feature of Machair soil.</title>
        <authorList>
            <person name="Prole J.R."/>
            <person name="Goodfellow M."/>
            <person name="Allenby N."/>
            <person name="Ward A.C."/>
        </authorList>
    </citation>
    <scope>NUCLEOTIDE SEQUENCE [LARGE SCALE GENOMIC DNA]</scope>
    <source>
        <strain evidence="2 3">MS1.HAVA.3</strain>
    </source>
</reference>
<dbReference type="Proteomes" id="UP001382904">
    <property type="component" value="Unassembled WGS sequence"/>
</dbReference>
<evidence type="ECO:0000256" key="1">
    <source>
        <dbReference type="ARBA" id="ARBA00023239"/>
    </source>
</evidence>
<name>A0ABU8U023_9ACTN</name>
<dbReference type="Gene3D" id="3.20.20.70">
    <property type="entry name" value="Aldolase class I"/>
    <property type="match status" value="1"/>
</dbReference>
<evidence type="ECO:0000313" key="3">
    <source>
        <dbReference type="Proteomes" id="UP001382904"/>
    </source>
</evidence>
<gene>
    <name evidence="2" type="ORF">WKI68_03075</name>
</gene>
<keyword evidence="1" id="KW-0456">Lyase</keyword>
<dbReference type="InterPro" id="IPR013785">
    <property type="entry name" value="Aldolase_TIM"/>
</dbReference>
<dbReference type="SUPFAM" id="SSF51569">
    <property type="entry name" value="Aldolase"/>
    <property type="match status" value="1"/>
</dbReference>
<sequence>MPSFVRPSAAGVSAHFERLAEVSPVPLIVYHIPHRTGQPLDAAALRALGALPGSPG</sequence>
<organism evidence="2 3">
    <name type="scientific">Streptomyces caledonius</name>
    <dbReference type="NCBI Taxonomy" id="3134107"/>
    <lineage>
        <taxon>Bacteria</taxon>
        <taxon>Bacillati</taxon>
        <taxon>Actinomycetota</taxon>
        <taxon>Actinomycetes</taxon>
        <taxon>Kitasatosporales</taxon>
        <taxon>Streptomycetaceae</taxon>
        <taxon>Streptomyces</taxon>
    </lineage>
</organism>